<feature type="transmembrane region" description="Helical" evidence="2">
    <location>
        <begin position="57"/>
        <end position="78"/>
    </location>
</feature>
<keyword evidence="2" id="KW-1133">Transmembrane helix</keyword>
<feature type="region of interest" description="Disordered" evidence="1">
    <location>
        <begin position="264"/>
        <end position="365"/>
    </location>
</feature>
<dbReference type="AlphaFoldDB" id="A0A6C2YLI6"/>
<name>A0A6C2YLI6_9BACT</name>
<feature type="region of interest" description="Disordered" evidence="1">
    <location>
        <begin position="173"/>
        <end position="207"/>
    </location>
</feature>
<feature type="compositionally biased region" description="Basic and acidic residues" evidence="1">
    <location>
        <begin position="450"/>
        <end position="464"/>
    </location>
</feature>
<evidence type="ECO:0000256" key="2">
    <source>
        <dbReference type="SAM" id="Phobius"/>
    </source>
</evidence>
<feature type="transmembrane region" description="Helical" evidence="2">
    <location>
        <begin position="146"/>
        <end position="166"/>
    </location>
</feature>
<dbReference type="KEGG" id="tim:GMBLW1_15320"/>
<organism evidence="3">
    <name type="scientific">Tuwongella immobilis</name>
    <dbReference type="NCBI Taxonomy" id="692036"/>
    <lineage>
        <taxon>Bacteria</taxon>
        <taxon>Pseudomonadati</taxon>
        <taxon>Planctomycetota</taxon>
        <taxon>Planctomycetia</taxon>
        <taxon>Gemmatales</taxon>
        <taxon>Gemmataceae</taxon>
        <taxon>Tuwongella</taxon>
    </lineage>
</organism>
<feature type="region of interest" description="Disordered" evidence="1">
    <location>
        <begin position="442"/>
        <end position="519"/>
    </location>
</feature>
<feature type="compositionally biased region" description="Basic and acidic residues" evidence="1">
    <location>
        <begin position="311"/>
        <end position="347"/>
    </location>
</feature>
<evidence type="ECO:0000313" key="4">
    <source>
        <dbReference type="Proteomes" id="UP000464378"/>
    </source>
</evidence>
<keyword evidence="2" id="KW-0812">Transmembrane</keyword>
<feature type="compositionally biased region" description="Basic and acidic residues" evidence="1">
    <location>
        <begin position="355"/>
        <end position="365"/>
    </location>
</feature>
<protein>
    <recommendedName>
        <fullName evidence="5">Chromosome partition protein Smc</fullName>
    </recommendedName>
</protein>
<gene>
    <name evidence="3" type="ORF">GMBLW1_15320</name>
</gene>
<dbReference type="InParanoid" id="A0A6C2YLI6"/>
<keyword evidence="4" id="KW-1185">Reference proteome</keyword>
<dbReference type="RefSeq" id="WP_162657605.1">
    <property type="nucleotide sequence ID" value="NZ_LR593887.1"/>
</dbReference>
<dbReference type="EMBL" id="LR586016">
    <property type="protein sequence ID" value="VIP02428.1"/>
    <property type="molecule type" value="Genomic_DNA"/>
</dbReference>
<dbReference type="EMBL" id="LR593887">
    <property type="protein sequence ID" value="VTS01368.1"/>
    <property type="molecule type" value="Genomic_DNA"/>
</dbReference>
<evidence type="ECO:0000256" key="1">
    <source>
        <dbReference type="SAM" id="MobiDB-lite"/>
    </source>
</evidence>
<accession>A0A6C2YLI6</accession>
<sequence>MSRQPNSQLWRCVRQAQRRLLMQRLLDAGQSAVFCSLMASLAALIALRCFRSIPDSFWWQIPLATTAIVLTTVAVAVIRRRPDSQQAAAALDHRFQLAERVTTAVTLDPSLKTIPAGMALMADAEAKVAPLPIASQFPLRLNWRSLAIPAQVALLIAVAANMPAWAPNQTMAAADPATAPAQPNPPEANNPRTAAIAKKPEPRPEKSELLKKLETDLERQLFEAERQGVSTEQAREKITALDKIQKEMQDFRREQLDKFQTLQQQMQQLDRTGKSDASKDGPAKDARDALARGDAEKAKDEIDRLRKKVKNKELTDKQKDQLAEQLAEMKSDLERLMRESEQEKKLQDAINQAKAEGRDAESLERELQELKDQREGDSQQMQEMSKALEEALEAMKKGDSDEDAAEAAEKLAKLAKQLEQMEGGLKDLEDVEEHLQRLKEARKKLCSQCEGKEGGPRGDRKDFAKGAGVGAGERPDNPNAQSNSEDQRVDGNFDPTGRKRATGSTKGNAFTKRSRHEMAGEIQEAVQEAPEAREVQRLPRAAREMVREYFEKLGNPDGSTPPK</sequence>
<keyword evidence="2" id="KW-0472">Membrane</keyword>
<dbReference type="Proteomes" id="UP000464378">
    <property type="component" value="Chromosome"/>
</dbReference>
<feature type="compositionally biased region" description="Basic and acidic residues" evidence="1">
    <location>
        <begin position="271"/>
        <end position="304"/>
    </location>
</feature>
<reference evidence="3" key="1">
    <citation type="submission" date="2019-04" db="EMBL/GenBank/DDBJ databases">
        <authorList>
            <consortium name="Science for Life Laboratories"/>
        </authorList>
    </citation>
    <scope>NUCLEOTIDE SEQUENCE</scope>
    <source>
        <strain evidence="3">MBLW1</strain>
    </source>
</reference>
<proteinExistence type="predicted"/>
<evidence type="ECO:0008006" key="5">
    <source>
        <dbReference type="Google" id="ProtNLM"/>
    </source>
</evidence>
<feature type="transmembrane region" description="Helical" evidence="2">
    <location>
        <begin position="21"/>
        <end position="45"/>
    </location>
</feature>
<evidence type="ECO:0000313" key="3">
    <source>
        <dbReference type="EMBL" id="VIP02428.1"/>
    </source>
</evidence>
<feature type="compositionally biased region" description="Basic and acidic residues" evidence="1">
    <location>
        <begin position="198"/>
        <end position="207"/>
    </location>
</feature>